<feature type="transmembrane region" description="Helical" evidence="1">
    <location>
        <begin position="112"/>
        <end position="133"/>
    </location>
</feature>
<reference evidence="2 3" key="1">
    <citation type="submission" date="2015-06" db="EMBL/GenBank/DDBJ databases">
        <title>Expansion of signal transduction pathways in fungi by whole-genome duplication.</title>
        <authorList>
            <consortium name="DOE Joint Genome Institute"/>
            <person name="Corrochano L.M."/>
            <person name="Kuo A."/>
            <person name="Marcet-Houben M."/>
            <person name="Polaino S."/>
            <person name="Salamov A."/>
            <person name="Villalobos J.M."/>
            <person name="Alvarez M.I."/>
            <person name="Avalos J."/>
            <person name="Benito E.P."/>
            <person name="Benoit I."/>
            <person name="Burger G."/>
            <person name="Camino L.P."/>
            <person name="Canovas D."/>
            <person name="Cerda-Olmedo E."/>
            <person name="Cheng J.-F."/>
            <person name="Dominguez A."/>
            <person name="Elias M."/>
            <person name="Eslava A.P."/>
            <person name="Glaser F."/>
            <person name="Grimwood J."/>
            <person name="Gutierrez G."/>
            <person name="Heitman J."/>
            <person name="Henrissat B."/>
            <person name="Iturriaga E.A."/>
            <person name="Lang B.F."/>
            <person name="Lavin J.L."/>
            <person name="Lee S."/>
            <person name="Li W."/>
            <person name="Lindquist E."/>
            <person name="Lopez-Garcia S."/>
            <person name="Luque E.M."/>
            <person name="Marcos A.T."/>
            <person name="Martin J."/>
            <person name="Mccluskey K."/>
            <person name="Medina H.R."/>
            <person name="Miralles-Duran A."/>
            <person name="Miyazaki A."/>
            <person name="Munoz-Torres E."/>
            <person name="Oguiza J.A."/>
            <person name="Ohm R."/>
            <person name="Olmedo M."/>
            <person name="Orejas M."/>
            <person name="Ortiz-Castellanos L."/>
            <person name="Pisabarro A.G."/>
            <person name="Rodriguez-Romero J."/>
            <person name="Ruiz-Herrera J."/>
            <person name="Ruiz-Vazquez R."/>
            <person name="Sanz C."/>
            <person name="Schackwitz W."/>
            <person name="Schmutz J."/>
            <person name="Shahriari M."/>
            <person name="Shelest E."/>
            <person name="Silva-Franco F."/>
            <person name="Soanes D."/>
            <person name="Syed K."/>
            <person name="Tagua V.G."/>
            <person name="Talbot N.J."/>
            <person name="Thon M."/>
            <person name="De Vries R.P."/>
            <person name="Wiebenga A."/>
            <person name="Yadav J.S."/>
            <person name="Braun E.L."/>
            <person name="Baker S."/>
            <person name="Garre V."/>
            <person name="Horwitz B."/>
            <person name="Torres-Martinez S."/>
            <person name="Idnurm A."/>
            <person name="Herrera-Estrella A."/>
            <person name="Gabaldon T."/>
            <person name="Grigoriev I.V."/>
        </authorList>
    </citation>
    <scope>NUCLEOTIDE SEQUENCE [LARGE SCALE GENOMIC DNA]</scope>
    <source>
        <strain evidence="2 3">CBS 277.49</strain>
    </source>
</reference>
<evidence type="ECO:0000313" key="3">
    <source>
        <dbReference type="Proteomes" id="UP000077051"/>
    </source>
</evidence>
<organism evidence="2 3">
    <name type="scientific">Mucor lusitanicus CBS 277.49</name>
    <dbReference type="NCBI Taxonomy" id="747725"/>
    <lineage>
        <taxon>Eukaryota</taxon>
        <taxon>Fungi</taxon>
        <taxon>Fungi incertae sedis</taxon>
        <taxon>Mucoromycota</taxon>
        <taxon>Mucoromycotina</taxon>
        <taxon>Mucoromycetes</taxon>
        <taxon>Mucorales</taxon>
        <taxon>Mucorineae</taxon>
        <taxon>Mucoraceae</taxon>
        <taxon>Mucor</taxon>
    </lineage>
</organism>
<evidence type="ECO:0000313" key="2">
    <source>
        <dbReference type="EMBL" id="OAD01565.1"/>
    </source>
</evidence>
<protein>
    <submittedName>
        <fullName evidence="2">Uncharacterized protein</fullName>
    </submittedName>
</protein>
<keyword evidence="1" id="KW-0812">Transmembrane</keyword>
<dbReference type="AlphaFoldDB" id="A0A168JSI2"/>
<sequence length="134" mass="14900">MKDISEYPCMSDSLSFTVNVIEMNSFSNISKAKVFKTSIGAGQTELWWGGSPCSTGNPKPPGFSFRILVHYPQAKLLRDQFIKKLPTTIPWQLSLSLTCGYSGTPSRKPKKIVVLHLMTAVLVFVTVKTVLLLY</sequence>
<dbReference type="VEuPathDB" id="FungiDB:MUCCIDRAFT_83306"/>
<keyword evidence="1" id="KW-1133">Transmembrane helix</keyword>
<dbReference type="EMBL" id="AMYB01000006">
    <property type="protein sequence ID" value="OAD01565.1"/>
    <property type="molecule type" value="Genomic_DNA"/>
</dbReference>
<name>A0A168JSI2_MUCCL</name>
<dbReference type="Proteomes" id="UP000077051">
    <property type="component" value="Unassembled WGS sequence"/>
</dbReference>
<accession>A0A168JSI2</accession>
<gene>
    <name evidence="2" type="ORF">MUCCIDRAFT_83306</name>
</gene>
<comment type="caution">
    <text evidence="2">The sequence shown here is derived from an EMBL/GenBank/DDBJ whole genome shotgun (WGS) entry which is preliminary data.</text>
</comment>
<proteinExistence type="predicted"/>
<evidence type="ECO:0000256" key="1">
    <source>
        <dbReference type="SAM" id="Phobius"/>
    </source>
</evidence>
<keyword evidence="1" id="KW-0472">Membrane</keyword>
<keyword evidence="3" id="KW-1185">Reference proteome</keyword>